<dbReference type="Pfam" id="PF10165">
    <property type="entry name" value="Ric8"/>
    <property type="match status" value="1"/>
</dbReference>
<keyword evidence="6" id="KW-1185">Reference proteome</keyword>
<feature type="compositionally biased region" description="Polar residues" evidence="4">
    <location>
        <begin position="207"/>
        <end position="218"/>
    </location>
</feature>
<dbReference type="InterPro" id="IPR019318">
    <property type="entry name" value="Gua_nucleotide_exch_fac_Ric8"/>
</dbReference>
<evidence type="ECO:0000313" key="6">
    <source>
        <dbReference type="Proteomes" id="UP001219933"/>
    </source>
</evidence>
<evidence type="ECO:0000313" key="5">
    <source>
        <dbReference type="EMBL" id="WFD35224.1"/>
    </source>
</evidence>
<dbReference type="GO" id="GO:0005085">
    <property type="term" value="F:guanyl-nucleotide exchange factor activity"/>
    <property type="evidence" value="ECO:0007669"/>
    <property type="project" value="UniProtKB-KW"/>
</dbReference>
<evidence type="ECO:0000256" key="3">
    <source>
        <dbReference type="ARBA" id="ARBA00023186"/>
    </source>
</evidence>
<evidence type="ECO:0000256" key="4">
    <source>
        <dbReference type="SAM" id="MobiDB-lite"/>
    </source>
</evidence>
<name>A0AAF0EVD3_9BASI</name>
<reference evidence="5" key="1">
    <citation type="submission" date="2023-03" db="EMBL/GenBank/DDBJ databases">
        <title>Mating type loci evolution in Malassezia.</title>
        <authorList>
            <person name="Coelho M.A."/>
        </authorList>
    </citation>
    <scope>NUCLEOTIDE SEQUENCE</scope>
    <source>
        <strain evidence="5">CBS 11721</strain>
    </source>
</reference>
<evidence type="ECO:0000256" key="2">
    <source>
        <dbReference type="ARBA" id="ARBA00022658"/>
    </source>
</evidence>
<evidence type="ECO:0000256" key="1">
    <source>
        <dbReference type="ARBA" id="ARBA00009049"/>
    </source>
</evidence>
<organism evidence="5 6">
    <name type="scientific">Malassezia cuniculi</name>
    <dbReference type="NCBI Taxonomy" id="948313"/>
    <lineage>
        <taxon>Eukaryota</taxon>
        <taxon>Fungi</taxon>
        <taxon>Dikarya</taxon>
        <taxon>Basidiomycota</taxon>
        <taxon>Ustilaginomycotina</taxon>
        <taxon>Malasseziomycetes</taxon>
        <taxon>Malasseziales</taxon>
        <taxon>Malasseziaceae</taxon>
        <taxon>Malassezia</taxon>
    </lineage>
</organism>
<dbReference type="Proteomes" id="UP001219933">
    <property type="component" value="Chromosome 3"/>
</dbReference>
<gene>
    <name evidence="5" type="ORF">MCUN1_002074</name>
</gene>
<dbReference type="EMBL" id="CP119879">
    <property type="protein sequence ID" value="WFD35224.1"/>
    <property type="molecule type" value="Genomic_DNA"/>
</dbReference>
<protein>
    <submittedName>
        <fullName evidence="5">Uncharacterized protein</fullName>
    </submittedName>
</protein>
<comment type="similarity">
    <text evidence="1">Belongs to the synembryn family.</text>
</comment>
<feature type="region of interest" description="Disordered" evidence="4">
    <location>
        <begin position="198"/>
        <end position="229"/>
    </location>
</feature>
<keyword evidence="3" id="KW-0143">Chaperone</keyword>
<accession>A0AAF0EVD3</accession>
<dbReference type="AlphaFoldDB" id="A0AAF0EVD3"/>
<sequence length="260" mass="27414">MLLGHSTDHAALVARLAEPVGSGDAEMLRLAFHTALADPADALKEPVARALCTSTDLRAAHYAAATLLQLEYTPDTILPRLVDLVCEWSEAADVSHTNGIDADDAIAALFSLVSVAARDDAKRARLYALFGLDGTALRPKELPQLMCGMPKRANTVAMALFELCGNSADRIVQSVGYAPCAALFAALGISVDPKWLQQRNGAGPGRTTENTTSAATARSDNEHADATADAADADEIEAARVMHALSRLHELGAIRTMPSS</sequence>
<proteinExistence type="inferred from homology"/>
<keyword evidence="2" id="KW-0344">Guanine-nucleotide releasing factor</keyword>